<evidence type="ECO:0000313" key="2">
    <source>
        <dbReference type="Proteomes" id="UP000612009"/>
    </source>
</evidence>
<comment type="caution">
    <text evidence="1">The sequence shown here is derived from an EMBL/GenBank/DDBJ whole genome shotgun (WGS) entry which is preliminary data.</text>
</comment>
<sequence length="77" mass="9274">MVQAVINLNEHENRILNIVKGKFGLKNKSEAINLIIDEYEKEFLESELRPEYIEKMREREKEPTVRVEDFRKHFGLK</sequence>
<accession>A0A811T4E1</accession>
<evidence type="ECO:0008006" key="3">
    <source>
        <dbReference type="Google" id="ProtNLM"/>
    </source>
</evidence>
<dbReference type="Proteomes" id="UP000612009">
    <property type="component" value="Unassembled WGS sequence"/>
</dbReference>
<dbReference type="EMBL" id="CAJHIR010000003">
    <property type="protein sequence ID" value="CAD6491221.1"/>
    <property type="molecule type" value="Genomic_DNA"/>
</dbReference>
<name>A0A811T4E1_9EURY</name>
<organism evidence="1 2">
    <name type="scientific">Candidatus Argoarchaeum ethanivorans</name>
    <dbReference type="NCBI Taxonomy" id="2608793"/>
    <lineage>
        <taxon>Archaea</taxon>
        <taxon>Methanobacteriati</taxon>
        <taxon>Methanobacteriota</taxon>
        <taxon>Stenosarchaea group</taxon>
        <taxon>Methanomicrobia</taxon>
        <taxon>Methanosarcinales</taxon>
        <taxon>Methanosarcinales incertae sedis</taxon>
        <taxon>GOM Arc I cluster</taxon>
        <taxon>Candidatus Argoarchaeum</taxon>
    </lineage>
</organism>
<dbReference type="Pfam" id="PF10884">
    <property type="entry name" value="DUF2683"/>
    <property type="match status" value="1"/>
</dbReference>
<protein>
    <recommendedName>
        <fullName evidence="3">Antitoxin</fullName>
    </recommendedName>
</protein>
<evidence type="ECO:0000313" key="1">
    <source>
        <dbReference type="EMBL" id="CAD6491221.1"/>
    </source>
</evidence>
<dbReference type="InterPro" id="IPR020271">
    <property type="entry name" value="Uncharacterised_MJ1172"/>
</dbReference>
<gene>
    <name evidence="1" type="ORF">LAKADJCE_00083</name>
</gene>
<dbReference type="AlphaFoldDB" id="A0A811T4E1"/>
<reference evidence="1" key="1">
    <citation type="submission" date="2020-10" db="EMBL/GenBank/DDBJ databases">
        <authorList>
            <person name="Hahn C.J."/>
            <person name="Laso-Perez R."/>
            <person name="Vulcano F."/>
            <person name="Vaziourakis K.-M."/>
            <person name="Stokke R."/>
            <person name="Steen I.H."/>
            <person name="Teske A."/>
            <person name="Boetius A."/>
            <person name="Liebeke M."/>
            <person name="Amann R."/>
            <person name="Knittel K."/>
        </authorList>
    </citation>
    <scope>NUCLEOTIDE SEQUENCE</scope>
    <source>
        <strain evidence="1">Gfbio:e3339647-f889-4370-9287-4fb5cb688e4c:AG392J18_GoMArc1</strain>
    </source>
</reference>
<proteinExistence type="predicted"/>